<dbReference type="InterPro" id="IPR002711">
    <property type="entry name" value="HNH"/>
</dbReference>
<sequence length="116" mass="13139">MFIPTFPKDLNPYTEADRKKLDVRNLTVANSKDKDNIRKNLIKRDGGLCPVCETSILETNEPIELHHLTGISEGGTWKLENLVLLHEACHKSVTHNEALKNELRESYNSNRPAMSA</sequence>
<keyword evidence="2" id="KW-0496">Mitochondrion</keyword>
<dbReference type="AlphaFoldDB" id="A0A222AIK4"/>
<protein>
    <recommendedName>
        <fullName evidence="1">HNH nuclease domain-containing protein</fullName>
    </recommendedName>
</protein>
<dbReference type="GO" id="GO:0003676">
    <property type="term" value="F:nucleic acid binding"/>
    <property type="evidence" value="ECO:0007669"/>
    <property type="project" value="InterPro"/>
</dbReference>
<proteinExistence type="predicted"/>
<dbReference type="Gene3D" id="1.10.30.50">
    <property type="match status" value="1"/>
</dbReference>
<dbReference type="EMBL" id="KX530816">
    <property type="protein sequence ID" value="ASO76199.1"/>
    <property type="molecule type" value="Genomic_DNA"/>
</dbReference>
<dbReference type="GeneID" id="33910391"/>
<evidence type="ECO:0000313" key="2">
    <source>
        <dbReference type="EMBL" id="ASO76199.1"/>
    </source>
</evidence>
<evidence type="ECO:0000259" key="1">
    <source>
        <dbReference type="SMART" id="SM00507"/>
    </source>
</evidence>
<dbReference type="CDD" id="cd00085">
    <property type="entry name" value="HNHc"/>
    <property type="match status" value="1"/>
</dbReference>
<dbReference type="GO" id="GO:0008270">
    <property type="term" value="F:zinc ion binding"/>
    <property type="evidence" value="ECO:0007669"/>
    <property type="project" value="InterPro"/>
</dbReference>
<reference evidence="2" key="1">
    <citation type="journal article" date="2017" name="J. Phycol.">
        <title>Mitochondrial genomes of the green macroalga Ulva pertusa (Ulvophyceae, Chlorophyta): novel insights into the evolution of mitogenomes in the Ulvophyceae.</title>
        <authorList>
            <person name="Liu F."/>
            <person name="Melton J.T.III."/>
            <person name="Bi Y."/>
        </authorList>
    </citation>
    <scope>NUCLEOTIDE SEQUENCE</scope>
</reference>
<accession>A0A222AIK4</accession>
<geneLocation type="mitochondrion" evidence="2"/>
<dbReference type="SMART" id="SM00507">
    <property type="entry name" value="HNHc"/>
    <property type="match status" value="1"/>
</dbReference>
<feature type="domain" description="HNH nuclease" evidence="1">
    <location>
        <begin position="36"/>
        <end position="91"/>
    </location>
</feature>
<name>A0A222AIK4_ULVPE</name>
<dbReference type="GO" id="GO:0004519">
    <property type="term" value="F:endonuclease activity"/>
    <property type="evidence" value="ECO:0007669"/>
    <property type="project" value="InterPro"/>
</dbReference>
<organism evidence="2">
    <name type="scientific">Ulva pertusa</name>
    <name type="common">Sea lettuce</name>
    <dbReference type="NCBI Taxonomy" id="3120"/>
    <lineage>
        <taxon>Eukaryota</taxon>
        <taxon>Viridiplantae</taxon>
        <taxon>Chlorophyta</taxon>
        <taxon>core chlorophytes</taxon>
        <taxon>Ulvophyceae</taxon>
        <taxon>OUU clade</taxon>
        <taxon>Ulvales</taxon>
        <taxon>Ulvaceae</taxon>
        <taxon>Ulva</taxon>
    </lineage>
</organism>
<dbReference type="Pfam" id="PF01844">
    <property type="entry name" value="HNH"/>
    <property type="match status" value="1"/>
</dbReference>
<gene>
    <name evidence="2" type="primary">orf116a</name>
</gene>
<dbReference type="InterPro" id="IPR003615">
    <property type="entry name" value="HNH_nuc"/>
</dbReference>
<dbReference type="RefSeq" id="YP_009420528.1">
    <property type="nucleotide sequence ID" value="NC_035722.1"/>
</dbReference>
<dbReference type="EMBL" id="KX530817">
    <property type="protein sequence ID" value="ASO76238.1"/>
    <property type="molecule type" value="Genomic_DNA"/>
</dbReference>